<feature type="region of interest" description="Disordered" evidence="1">
    <location>
        <begin position="27"/>
        <end position="60"/>
    </location>
</feature>
<keyword evidence="4" id="KW-1185">Reference proteome</keyword>
<organism evidence="3 4">
    <name type="scientific">Paramagnetospirillum kuznetsovii</name>
    <dbReference type="NCBI Taxonomy" id="2053833"/>
    <lineage>
        <taxon>Bacteria</taxon>
        <taxon>Pseudomonadati</taxon>
        <taxon>Pseudomonadota</taxon>
        <taxon>Alphaproteobacteria</taxon>
        <taxon>Rhodospirillales</taxon>
        <taxon>Magnetospirillaceae</taxon>
        <taxon>Paramagnetospirillum</taxon>
    </lineage>
</organism>
<evidence type="ECO:0008006" key="5">
    <source>
        <dbReference type="Google" id="ProtNLM"/>
    </source>
</evidence>
<keyword evidence="2" id="KW-0732">Signal</keyword>
<evidence type="ECO:0000313" key="4">
    <source>
        <dbReference type="Proteomes" id="UP000251075"/>
    </source>
</evidence>
<accession>A0A364P3G0</accession>
<sequence length="140" mass="14947">MMQTMTKLRPLLLLPLMALAACNGAAQTGGGPAVESPSQRTETAALPRVQSGPLTPEGLKGLSAAQVEDALGTPGFRRRDPPAEIWQYRVKSCTLDLFLYVETAGRMVAHYAVRSPVGSPVSDRACLDEVLNAKTERPVS</sequence>
<reference evidence="3 4" key="1">
    <citation type="submission" date="2017-11" db="EMBL/GenBank/DDBJ databases">
        <title>Draft genome sequence of magnetotactic bacterium Magnetospirillum kuznetsovii LBB-42.</title>
        <authorList>
            <person name="Grouzdev D.S."/>
            <person name="Rysina M.S."/>
            <person name="Baslerov R.V."/>
            <person name="Koziaeva V."/>
        </authorList>
    </citation>
    <scope>NUCLEOTIDE SEQUENCE [LARGE SCALE GENOMIC DNA]</scope>
    <source>
        <strain evidence="3 4">LBB-42</strain>
    </source>
</reference>
<dbReference type="EMBL" id="PGTO01000001">
    <property type="protein sequence ID" value="RAU23645.1"/>
    <property type="molecule type" value="Genomic_DNA"/>
</dbReference>
<comment type="caution">
    <text evidence="3">The sequence shown here is derived from an EMBL/GenBank/DDBJ whole genome shotgun (WGS) entry which is preliminary data.</text>
</comment>
<evidence type="ECO:0000256" key="2">
    <source>
        <dbReference type="SAM" id="SignalP"/>
    </source>
</evidence>
<evidence type="ECO:0000313" key="3">
    <source>
        <dbReference type="EMBL" id="RAU23645.1"/>
    </source>
</evidence>
<gene>
    <name evidence="3" type="ORF">CU669_00620</name>
</gene>
<name>A0A364P3G0_9PROT</name>
<dbReference type="PROSITE" id="PS51257">
    <property type="entry name" value="PROKAR_LIPOPROTEIN"/>
    <property type="match status" value="1"/>
</dbReference>
<proteinExistence type="predicted"/>
<protein>
    <recommendedName>
        <fullName evidence="5">Lipoprotein SmpA/OmlA domain-containing protein</fullName>
    </recommendedName>
</protein>
<dbReference type="Proteomes" id="UP000251075">
    <property type="component" value="Unassembled WGS sequence"/>
</dbReference>
<dbReference type="AlphaFoldDB" id="A0A364P3G0"/>
<feature type="signal peptide" evidence="2">
    <location>
        <begin position="1"/>
        <end position="20"/>
    </location>
</feature>
<feature type="chain" id="PRO_5016718440" description="Lipoprotein SmpA/OmlA domain-containing protein" evidence="2">
    <location>
        <begin position="21"/>
        <end position="140"/>
    </location>
</feature>
<evidence type="ECO:0000256" key="1">
    <source>
        <dbReference type="SAM" id="MobiDB-lite"/>
    </source>
</evidence>